<feature type="domain" description="ExoI C-terminal" evidence="17">
    <location>
        <begin position="351"/>
        <end position="471"/>
    </location>
</feature>
<evidence type="ECO:0000256" key="4">
    <source>
        <dbReference type="ARBA" id="ARBA00022722"/>
    </source>
</evidence>
<sequence length="471" mass="54461">MKTLYWHDYEAWGTSPSQDRPSQFAGIRTDEHLNIISDPLVIYCRPTHDCLPHPEACLLTGITPQKALADGVSEINFFQQIHEQLTQPNTCGVGYNSIRFDDEMTRYGLYRNFYDPYEREWKNGNSRWDIIDMVRLTYALRPDSLRWPVNDDGIPNFKLENLSKVNGLLHEVAHDALSDVHATIGLAKLIKERQPELYNYVYGLRDKRRVSSLIDIQRRKPLLHISSRLSAAHGCAALMVPLQAHPTNNNSVICYDLSVDPEPLLTLSADDISARLFVKQQDLPEGCERIPLKEIHLNKSPIVATPKLLDEQAAERLGINKQQCDEHWQLLRYVDFQDKISRVYRQNQLPERTDSEQKLYDGFINNNDKNLFMAIRGAEPKTLSAYSEQLSDPRLKTLLFRYRARHYPATLSVEEMEQWQQWRYQRLTDENAGASIVLEDFFERLSVLSKEIDVDQSIVQGLLSYGDQLLE</sequence>
<feature type="binding site" evidence="15">
    <location>
        <position position="8"/>
    </location>
    <ligand>
        <name>Mg(2+)</name>
        <dbReference type="ChEBI" id="CHEBI:18420"/>
        <label>1</label>
    </ligand>
</feature>
<keyword evidence="8 13" id="KW-0269">Exonuclease</keyword>
<dbReference type="PIRSF" id="PIRSF000977">
    <property type="entry name" value="Exodeoxyribonuclease_I"/>
    <property type="match status" value="1"/>
</dbReference>
<evidence type="ECO:0000256" key="13">
    <source>
        <dbReference type="PIRNR" id="PIRNR000977"/>
    </source>
</evidence>
<dbReference type="InterPro" id="IPR013520">
    <property type="entry name" value="Ribonucl_H"/>
</dbReference>
<dbReference type="GO" id="GO:0008310">
    <property type="term" value="F:single-stranded DNA 3'-5' DNA exonuclease activity"/>
    <property type="evidence" value="ECO:0007669"/>
    <property type="project" value="UniProtKB-EC"/>
</dbReference>
<dbReference type="EMBL" id="MDLC01000028">
    <property type="protein sequence ID" value="ODS23454.1"/>
    <property type="molecule type" value="Genomic_DNA"/>
</dbReference>
<evidence type="ECO:0000256" key="2">
    <source>
        <dbReference type="ARBA" id="ARBA00012108"/>
    </source>
</evidence>
<dbReference type="GO" id="GO:0046872">
    <property type="term" value="F:metal ion binding"/>
    <property type="evidence" value="ECO:0007669"/>
    <property type="project" value="UniProtKB-KW"/>
</dbReference>
<dbReference type="InterPro" id="IPR023607">
    <property type="entry name" value="Exodeoxyribonuclease_I"/>
</dbReference>
<keyword evidence="7 13" id="KW-0378">Hydrolase</keyword>
<evidence type="ECO:0000256" key="1">
    <source>
        <dbReference type="ARBA" id="ARBA00000563"/>
    </source>
</evidence>
<comment type="caution">
    <text evidence="18">The sequence shown here is derived from an EMBL/GenBank/DDBJ whole genome shotgun (WGS) entry which is preliminary data.</text>
</comment>
<dbReference type="Pfam" id="PF08411">
    <property type="entry name" value="ExoI_SH3"/>
    <property type="match status" value="1"/>
</dbReference>
<dbReference type="STRING" id="62101.AB835_08830"/>
<dbReference type="InterPro" id="IPR038649">
    <property type="entry name" value="EXOI_SH3_sf"/>
</dbReference>
<dbReference type="InterPro" id="IPR034747">
    <property type="entry name" value="EXOI_SH3"/>
</dbReference>
<comment type="subunit">
    <text evidence="12">Monomer. Interacts with ssb (via C-terminus); this interaction stimulates the exonuclease activity by recruiting the enzyme to its substrate.</text>
</comment>
<organism evidence="18 19">
    <name type="scientific">Candidatus Endobugula sertula</name>
    <name type="common">Bugula neritina bacterial symbiont</name>
    <dbReference type="NCBI Taxonomy" id="62101"/>
    <lineage>
        <taxon>Bacteria</taxon>
        <taxon>Pseudomonadati</taxon>
        <taxon>Pseudomonadota</taxon>
        <taxon>Gammaproteobacteria</taxon>
        <taxon>Cellvibrionales</taxon>
        <taxon>Cellvibrionaceae</taxon>
        <taxon>Candidatus Endobugula</taxon>
    </lineage>
</organism>
<dbReference type="InterPro" id="IPR013620">
    <property type="entry name" value="Exonuc_1_SH3"/>
</dbReference>
<evidence type="ECO:0000313" key="19">
    <source>
        <dbReference type="Proteomes" id="UP000242502"/>
    </source>
</evidence>
<accession>A0A1D2QPH2</accession>
<feature type="binding site" evidence="14">
    <location>
        <position position="10"/>
    </location>
    <ligand>
        <name>substrate</name>
    </ligand>
</feature>
<dbReference type="NCBIfam" id="NF008746">
    <property type="entry name" value="PRK11779.1"/>
    <property type="match status" value="1"/>
</dbReference>
<dbReference type="PANTHER" id="PTHR11046">
    <property type="entry name" value="OLIGORIBONUCLEASE, MITOCHONDRIAL"/>
    <property type="match status" value="1"/>
</dbReference>
<dbReference type="PANTHER" id="PTHR11046:SF11">
    <property type="entry name" value="EXODEOXYRIBONUCLEASE I"/>
    <property type="match status" value="1"/>
</dbReference>
<evidence type="ECO:0000256" key="6">
    <source>
        <dbReference type="ARBA" id="ARBA00022763"/>
    </source>
</evidence>
<dbReference type="GO" id="GO:0006281">
    <property type="term" value="P:DNA repair"/>
    <property type="evidence" value="ECO:0007669"/>
    <property type="project" value="UniProtKB-KW"/>
</dbReference>
<evidence type="ECO:0000313" key="18">
    <source>
        <dbReference type="EMBL" id="ODS23454.1"/>
    </source>
</evidence>
<keyword evidence="4 13" id="KW-0540">Nuclease</keyword>
<evidence type="ECO:0000259" key="16">
    <source>
        <dbReference type="PROSITE" id="PS51784"/>
    </source>
</evidence>
<keyword evidence="6 13" id="KW-0227">DNA damage</keyword>
<dbReference type="PROSITE" id="PS51785">
    <property type="entry name" value="EXOI_C"/>
    <property type="match status" value="1"/>
</dbReference>
<evidence type="ECO:0000256" key="15">
    <source>
        <dbReference type="PIRSR" id="PIRSR000977-2"/>
    </source>
</evidence>
<dbReference type="GO" id="GO:0000175">
    <property type="term" value="F:3'-5'-RNA exonuclease activity"/>
    <property type="evidence" value="ECO:0007669"/>
    <property type="project" value="InterPro"/>
</dbReference>
<dbReference type="InterPro" id="IPR012337">
    <property type="entry name" value="RNaseH-like_sf"/>
</dbReference>
<evidence type="ECO:0000256" key="9">
    <source>
        <dbReference type="ARBA" id="ARBA00022842"/>
    </source>
</evidence>
<dbReference type="GO" id="GO:0003677">
    <property type="term" value="F:DNA binding"/>
    <property type="evidence" value="ECO:0007669"/>
    <property type="project" value="UniProtKB-KW"/>
</dbReference>
<comment type="catalytic activity">
    <reaction evidence="1 13">
        <text>Exonucleolytic cleavage in the 3'- to 5'-direction to yield nucleoside 5'-phosphates.</text>
        <dbReference type="EC" id="3.1.11.1"/>
    </reaction>
</comment>
<name>A0A1D2QPH2_9GAMM</name>
<feature type="binding site" evidence="15">
    <location>
        <position position="179"/>
    </location>
    <ligand>
        <name>Mg(2+)</name>
        <dbReference type="ChEBI" id="CHEBI:18420"/>
        <label>2</label>
    </ligand>
</feature>
<dbReference type="Gene3D" id="3.30.420.10">
    <property type="entry name" value="Ribonuclease H-like superfamily/Ribonuclease H"/>
    <property type="match status" value="1"/>
</dbReference>
<evidence type="ECO:0000256" key="8">
    <source>
        <dbReference type="ARBA" id="ARBA00022839"/>
    </source>
</evidence>
<dbReference type="EC" id="3.1.11.1" evidence="2 13"/>
<keyword evidence="10" id="KW-0238">DNA-binding</keyword>
<dbReference type="CDD" id="cd06138">
    <property type="entry name" value="ExoI_N"/>
    <property type="match status" value="1"/>
</dbReference>
<dbReference type="Proteomes" id="UP000242502">
    <property type="component" value="Unassembled WGS sequence"/>
</dbReference>
<evidence type="ECO:0000256" key="5">
    <source>
        <dbReference type="ARBA" id="ARBA00022723"/>
    </source>
</evidence>
<gene>
    <name evidence="18" type="ORF">AB835_08830</name>
</gene>
<keyword evidence="9 15" id="KW-0460">Magnesium</keyword>
<dbReference type="InterPro" id="IPR022894">
    <property type="entry name" value="Oligoribonuclease"/>
</dbReference>
<evidence type="ECO:0000259" key="17">
    <source>
        <dbReference type="PROSITE" id="PS51785"/>
    </source>
</evidence>
<keyword evidence="5 15" id="KW-0479">Metal-binding</keyword>
<evidence type="ECO:0000256" key="3">
    <source>
        <dbReference type="ARBA" id="ARBA00019900"/>
    </source>
</evidence>
<keyword evidence="11 13" id="KW-0234">DNA repair</keyword>
<dbReference type="Pfam" id="PF00929">
    <property type="entry name" value="RNase_T"/>
    <property type="match status" value="1"/>
</dbReference>
<proteinExistence type="predicted"/>
<reference evidence="18 19" key="1">
    <citation type="journal article" date="2016" name="Appl. Environ. Microbiol.">
        <title>Lack of Overt Genome Reduction in the Bryostatin-Producing Bryozoan Symbiont "Candidatus Endobugula sertula".</title>
        <authorList>
            <person name="Miller I.J."/>
            <person name="Vanee N."/>
            <person name="Fong S.S."/>
            <person name="Lim-Fong G.E."/>
            <person name="Kwan J.C."/>
        </authorList>
    </citation>
    <scope>NUCLEOTIDE SEQUENCE [LARGE SCALE GENOMIC DNA]</scope>
    <source>
        <strain evidence="18">AB1-4</strain>
    </source>
</reference>
<dbReference type="Pfam" id="PF26016">
    <property type="entry name" value="ExoI_C"/>
    <property type="match status" value="1"/>
</dbReference>
<feature type="binding site" evidence="15">
    <location>
        <position position="10"/>
    </location>
    <ligand>
        <name>Mg(2+)</name>
        <dbReference type="ChEBI" id="CHEBI:18420"/>
        <label>2</label>
    </ligand>
</feature>
<dbReference type="Gene3D" id="1.10.287.1240">
    <property type="match status" value="1"/>
</dbReference>
<evidence type="ECO:0000256" key="7">
    <source>
        <dbReference type="ARBA" id="ARBA00022801"/>
    </source>
</evidence>
<dbReference type="InterPro" id="IPR058561">
    <property type="entry name" value="Exonuc_1_C"/>
</dbReference>
<evidence type="ECO:0000256" key="10">
    <source>
        <dbReference type="ARBA" id="ARBA00023125"/>
    </source>
</evidence>
<evidence type="ECO:0000256" key="12">
    <source>
        <dbReference type="ARBA" id="ARBA00046792"/>
    </source>
</evidence>
<feature type="domain" description="ExoI SH3-like" evidence="16">
    <location>
        <begin position="195"/>
        <end position="348"/>
    </location>
</feature>
<evidence type="ECO:0000256" key="14">
    <source>
        <dbReference type="PIRSR" id="PIRSR000977-1"/>
    </source>
</evidence>
<protein>
    <recommendedName>
        <fullName evidence="3 13">Exodeoxyribonuclease I</fullName>
        <ecNumber evidence="2 13">3.1.11.1</ecNumber>
    </recommendedName>
</protein>
<dbReference type="FunFam" id="3.30.420.10:FF:000033">
    <property type="entry name" value="Exodeoxyribonuclease I"/>
    <property type="match status" value="1"/>
</dbReference>
<evidence type="ECO:0000256" key="11">
    <source>
        <dbReference type="ARBA" id="ARBA00023204"/>
    </source>
</evidence>
<dbReference type="SUPFAM" id="SSF53098">
    <property type="entry name" value="Ribonuclease H-like"/>
    <property type="match status" value="1"/>
</dbReference>
<comment type="cofactor">
    <cofactor evidence="15">
        <name>Mg(2+)</name>
        <dbReference type="ChEBI" id="CHEBI:18420"/>
    </cofactor>
    <text evidence="15">Binds 2 Mg(2+) ions per monomer.</text>
</comment>
<dbReference type="PROSITE" id="PS51784">
    <property type="entry name" value="EXOI_SH3"/>
    <property type="match status" value="1"/>
</dbReference>
<dbReference type="InterPro" id="IPR036397">
    <property type="entry name" value="RNaseH_sf"/>
</dbReference>
<dbReference type="AlphaFoldDB" id="A0A1D2QPH2"/>
<feature type="binding site" evidence="14">
    <location>
        <position position="158"/>
    </location>
    <ligand>
        <name>substrate</name>
    </ligand>
</feature>
<dbReference type="Gene3D" id="3.30.1520.20">
    <property type="entry name" value="Exonuclease ExoI, domain 2"/>
    <property type="match status" value="1"/>
</dbReference>
<dbReference type="Gene3D" id="1.20.1280.70">
    <property type="entry name" value="Exonuclease ExoI, domain 3"/>
    <property type="match status" value="1"/>
</dbReference>